<dbReference type="GO" id="GO:2001069">
    <property type="term" value="F:glycogen binding"/>
    <property type="evidence" value="ECO:0007669"/>
    <property type="project" value="TreeGrafter"/>
</dbReference>
<dbReference type="InterPro" id="IPR005036">
    <property type="entry name" value="CBM21_dom"/>
</dbReference>
<dbReference type="Pfam" id="PF03370">
    <property type="entry name" value="CBM_21"/>
    <property type="match status" value="1"/>
</dbReference>
<accession>A0A6P7P1Z2</accession>
<dbReference type="KEGG" id="bspl:114866538"/>
<dbReference type="PANTHER" id="PTHR12307">
    <property type="entry name" value="PROTEIN PHOSPHATASE 1 REGULATORY SUBUNIT"/>
    <property type="match status" value="1"/>
</dbReference>
<dbReference type="RefSeq" id="XP_029024243.1">
    <property type="nucleotide sequence ID" value="XM_029168410.3"/>
</dbReference>
<evidence type="ECO:0000259" key="2">
    <source>
        <dbReference type="PROSITE" id="PS51159"/>
    </source>
</evidence>
<reference evidence="4" key="1">
    <citation type="submission" date="2025-08" db="UniProtKB">
        <authorList>
            <consortium name="RefSeq"/>
        </authorList>
    </citation>
    <scope>IDENTIFICATION</scope>
</reference>
<dbReference type="GO" id="GO:0008157">
    <property type="term" value="F:protein phosphatase 1 binding"/>
    <property type="evidence" value="ECO:0007669"/>
    <property type="project" value="TreeGrafter"/>
</dbReference>
<evidence type="ECO:0000313" key="4">
    <source>
        <dbReference type="RefSeq" id="XP_029024243.1"/>
    </source>
</evidence>
<sequence length="337" mass="37695">MAVNCTRAPHAFGGAPQPAVMPVDLAMCLSLSQRQPLYQLLLAPPLEPAPRCAPLRPGPFAPRHSSSSSLASPLPSSPLAFEPRRDSGGVKKHVVFADAKGLPLAVVHYFTPEHALTSSTLERTSSAAKPQDLKSNPNKPQRHKFRLAFPQPSLDLKAFLGRLRDTHVQLESCSVSEHSLSGRVCVSHVSNEKAVLVRVTFDSWRSHRDIPCMFLQKLHLAGSDLDVYSFDLNLPQNLEPKERFEFCVSLRPGVGATPHWDDNRGLNYRVRVERKGSHINRGDASRYYSTLSKPRSWSSQLQNNADLQCFQRTLSNRGKTDWSNYQRNYPLNSQQQI</sequence>
<dbReference type="InterPro" id="IPR050782">
    <property type="entry name" value="PP1_regulatory_subunit_3"/>
</dbReference>
<dbReference type="PROSITE" id="PS51159">
    <property type="entry name" value="CBM21"/>
    <property type="match status" value="1"/>
</dbReference>
<feature type="domain" description="CBM21" evidence="2">
    <location>
        <begin position="160"/>
        <end position="271"/>
    </location>
</feature>
<dbReference type="InterPro" id="IPR038175">
    <property type="entry name" value="CBM21_dom_sf"/>
</dbReference>
<dbReference type="Proteomes" id="UP000515150">
    <property type="component" value="Chromosome 12"/>
</dbReference>
<proteinExistence type="predicted"/>
<dbReference type="GeneID" id="114866538"/>
<gene>
    <name evidence="4" type="primary">ppp1r3c2a</name>
</gene>
<keyword evidence="3" id="KW-1185">Reference proteome</keyword>
<feature type="region of interest" description="Disordered" evidence="1">
    <location>
        <begin position="120"/>
        <end position="143"/>
    </location>
</feature>
<feature type="compositionally biased region" description="Polar residues" evidence="1">
    <location>
        <begin position="120"/>
        <end position="139"/>
    </location>
</feature>
<evidence type="ECO:0000256" key="1">
    <source>
        <dbReference type="SAM" id="MobiDB-lite"/>
    </source>
</evidence>
<feature type="compositionally biased region" description="Low complexity" evidence="1">
    <location>
        <begin position="65"/>
        <end position="80"/>
    </location>
</feature>
<organism evidence="3 4">
    <name type="scientific">Betta splendens</name>
    <name type="common">Siamese fighting fish</name>
    <dbReference type="NCBI Taxonomy" id="158456"/>
    <lineage>
        <taxon>Eukaryota</taxon>
        <taxon>Metazoa</taxon>
        <taxon>Chordata</taxon>
        <taxon>Craniata</taxon>
        <taxon>Vertebrata</taxon>
        <taxon>Euteleostomi</taxon>
        <taxon>Actinopterygii</taxon>
        <taxon>Neopterygii</taxon>
        <taxon>Teleostei</taxon>
        <taxon>Neoteleostei</taxon>
        <taxon>Acanthomorphata</taxon>
        <taxon>Anabantaria</taxon>
        <taxon>Anabantiformes</taxon>
        <taxon>Anabantoidei</taxon>
        <taxon>Osphronemidae</taxon>
        <taxon>Betta</taxon>
    </lineage>
</organism>
<dbReference type="InParanoid" id="A0A6P7P1Z2"/>
<protein>
    <submittedName>
        <fullName evidence="4">Protein phosphatase 1 regulatory subunit 3C</fullName>
    </submittedName>
</protein>
<dbReference type="GO" id="GO:0005979">
    <property type="term" value="P:regulation of glycogen biosynthetic process"/>
    <property type="evidence" value="ECO:0007669"/>
    <property type="project" value="TreeGrafter"/>
</dbReference>
<dbReference type="Gene3D" id="2.60.40.2440">
    <property type="entry name" value="Carbohydrate binding type-21 domain"/>
    <property type="match status" value="1"/>
</dbReference>
<dbReference type="OrthoDB" id="1881at2759"/>
<feature type="region of interest" description="Disordered" evidence="1">
    <location>
        <begin position="53"/>
        <end position="86"/>
    </location>
</feature>
<dbReference type="CTD" id="336380"/>
<name>A0A6P7P1Z2_BETSP</name>
<evidence type="ECO:0000313" key="3">
    <source>
        <dbReference type="Proteomes" id="UP000515150"/>
    </source>
</evidence>
<dbReference type="PANTHER" id="PTHR12307:SF15">
    <property type="entry name" value="PROTEIN PHOSPHATASE 1 REGULATORY SUBUNIT 3C"/>
    <property type="match status" value="1"/>
</dbReference>
<dbReference type="AlphaFoldDB" id="A0A6P7P1Z2"/>
<dbReference type="GO" id="GO:0000164">
    <property type="term" value="C:protein phosphatase type 1 complex"/>
    <property type="evidence" value="ECO:0007669"/>
    <property type="project" value="TreeGrafter"/>
</dbReference>